<organism evidence="1">
    <name type="scientific">marine sediment metagenome</name>
    <dbReference type="NCBI Taxonomy" id="412755"/>
    <lineage>
        <taxon>unclassified sequences</taxon>
        <taxon>metagenomes</taxon>
        <taxon>ecological metagenomes</taxon>
    </lineage>
</organism>
<sequence length="83" mass="9389">MVRGGASVICARCKLEESNAVELPDNPTLYTLCKFCHRRLPEGKVYHTREVARIGKRWCIVCDVSVAQIGKYCCYCIDHKPGE</sequence>
<protein>
    <submittedName>
        <fullName evidence="1">Uncharacterized protein</fullName>
    </submittedName>
</protein>
<evidence type="ECO:0000313" key="1">
    <source>
        <dbReference type="EMBL" id="KKN68908.1"/>
    </source>
</evidence>
<dbReference type="AlphaFoldDB" id="A0A0F9VT41"/>
<dbReference type="EMBL" id="LAZR01000437">
    <property type="protein sequence ID" value="KKN68908.1"/>
    <property type="molecule type" value="Genomic_DNA"/>
</dbReference>
<gene>
    <name evidence="1" type="ORF">LCGC14_0446940</name>
</gene>
<proteinExistence type="predicted"/>
<reference evidence="1" key="1">
    <citation type="journal article" date="2015" name="Nature">
        <title>Complex archaea that bridge the gap between prokaryotes and eukaryotes.</title>
        <authorList>
            <person name="Spang A."/>
            <person name="Saw J.H."/>
            <person name="Jorgensen S.L."/>
            <person name="Zaremba-Niedzwiedzka K."/>
            <person name="Martijn J."/>
            <person name="Lind A.E."/>
            <person name="van Eijk R."/>
            <person name="Schleper C."/>
            <person name="Guy L."/>
            <person name="Ettema T.J."/>
        </authorList>
    </citation>
    <scope>NUCLEOTIDE SEQUENCE</scope>
</reference>
<name>A0A0F9VT41_9ZZZZ</name>
<accession>A0A0F9VT41</accession>
<comment type="caution">
    <text evidence="1">The sequence shown here is derived from an EMBL/GenBank/DDBJ whole genome shotgun (WGS) entry which is preliminary data.</text>
</comment>